<accession>A0A1K1PI66</accession>
<gene>
    <name evidence="1" type="ORF">SAMN02910280_2758</name>
</gene>
<dbReference type="EMBL" id="FPIP01000009">
    <property type="protein sequence ID" value="SFW47153.1"/>
    <property type="molecule type" value="Genomic_DNA"/>
</dbReference>
<reference evidence="1 2" key="1">
    <citation type="submission" date="2016-11" db="EMBL/GenBank/DDBJ databases">
        <authorList>
            <person name="Jaros S."/>
            <person name="Januszkiewicz K."/>
            <person name="Wedrychowicz H."/>
        </authorList>
    </citation>
    <scope>NUCLEOTIDE SEQUENCE [LARGE SCALE GENOMIC DNA]</scope>
    <source>
        <strain evidence="1 2">YL228</strain>
    </source>
</reference>
<protein>
    <submittedName>
        <fullName evidence="1">Predicted DNA-binding transcriptional regulator YafY, contains an HTH and WYL domains</fullName>
    </submittedName>
</protein>
<name>A0A1K1PI66_RUMFL</name>
<dbReference type="AlphaFoldDB" id="A0A1K1PI66"/>
<proteinExistence type="predicted"/>
<evidence type="ECO:0000313" key="1">
    <source>
        <dbReference type="EMBL" id="SFW47153.1"/>
    </source>
</evidence>
<keyword evidence="1" id="KW-0238">DNA-binding</keyword>
<dbReference type="Proteomes" id="UP000183461">
    <property type="component" value="Unassembled WGS sequence"/>
</dbReference>
<dbReference type="GO" id="GO:0003677">
    <property type="term" value="F:DNA binding"/>
    <property type="evidence" value="ECO:0007669"/>
    <property type="project" value="UniProtKB-KW"/>
</dbReference>
<evidence type="ECO:0000313" key="2">
    <source>
        <dbReference type="Proteomes" id="UP000183461"/>
    </source>
</evidence>
<sequence length="365" mass="42340">MAGKRKSRQRIIAIMQYLREFGEDGQKIDIAHLQDYLQELSSNRQIIYNDLKALEELGAGIEHNKNGHYIYKPQSFSSGELMLLADVICSSSFLSAKKAEELITHIKQMTNMKGFDDLSHDIDVVLRNKTINEECIKNIECIHKAIREKKKLTFSYAKYDEAGELWYAVKTDDDYKKVFPETNVQLPLDPGERDGIHTVSPYKLIWDNSQCYLICGKKYESNDIKIFNFRADRIYGLSVLDEENDKLDMSSDFYDPEKEVLDAEKYLRSIFEMFGSKDGKLTTVNFVVSKKLKGAMIDKFGKQVNFIDYDEHHLSFMVPIQKSDIFFGWLAKFRYDDLRIVSPSKLISDFKGHLQTILDGYEKNN</sequence>
<dbReference type="RefSeq" id="WP_072300955.1">
    <property type="nucleotide sequence ID" value="NZ_FPIP01000009.1"/>
</dbReference>
<dbReference type="PROSITE" id="PS52050">
    <property type="entry name" value="WYL"/>
    <property type="match status" value="1"/>
</dbReference>
<organism evidence="1 2">
    <name type="scientific">Ruminococcus flavefaciens</name>
    <dbReference type="NCBI Taxonomy" id="1265"/>
    <lineage>
        <taxon>Bacteria</taxon>
        <taxon>Bacillati</taxon>
        <taxon>Bacillota</taxon>
        <taxon>Clostridia</taxon>
        <taxon>Eubacteriales</taxon>
        <taxon>Oscillospiraceae</taxon>
        <taxon>Ruminococcus</taxon>
    </lineage>
</organism>